<dbReference type="NCBIfam" id="TIGR01558">
    <property type="entry name" value="sm_term_P27"/>
    <property type="match status" value="1"/>
</dbReference>
<accession>A0ABW4NMH3</accession>
<keyword evidence="2" id="KW-1185">Reference proteome</keyword>
<proteinExistence type="predicted"/>
<dbReference type="Proteomes" id="UP001597285">
    <property type="component" value="Unassembled WGS sequence"/>
</dbReference>
<dbReference type="RefSeq" id="WP_058918427.1">
    <property type="nucleotide sequence ID" value="NZ_JBHSQC010000025.1"/>
</dbReference>
<protein>
    <submittedName>
        <fullName evidence="1">Phage terminase small subunit P27 family</fullName>
    </submittedName>
</protein>
<comment type="caution">
    <text evidence="1">The sequence shown here is derived from an EMBL/GenBank/DDBJ whole genome shotgun (WGS) entry which is preliminary data.</text>
</comment>
<evidence type="ECO:0000313" key="2">
    <source>
        <dbReference type="Proteomes" id="UP001597285"/>
    </source>
</evidence>
<dbReference type="InterPro" id="IPR006448">
    <property type="entry name" value="Phage_term_ssu_P27"/>
</dbReference>
<reference evidence="2" key="1">
    <citation type="journal article" date="2019" name="Int. J. Syst. Evol. Microbiol.">
        <title>The Global Catalogue of Microorganisms (GCM) 10K type strain sequencing project: providing services to taxonomists for standard genome sequencing and annotation.</title>
        <authorList>
            <consortium name="The Broad Institute Genomics Platform"/>
            <consortium name="The Broad Institute Genome Sequencing Center for Infectious Disease"/>
            <person name="Wu L."/>
            <person name="Ma J."/>
        </authorList>
    </citation>
    <scope>NUCLEOTIDE SEQUENCE [LARGE SCALE GENOMIC DNA]</scope>
    <source>
        <strain evidence="2">KCTC 42143</strain>
    </source>
</reference>
<gene>
    <name evidence="1" type="ORF">ACFSBK_05860</name>
</gene>
<dbReference type="Pfam" id="PF05119">
    <property type="entry name" value="Terminase_4"/>
    <property type="match status" value="1"/>
</dbReference>
<organism evidence="1 2">
    <name type="scientific">Carnobacterium antarcticum</name>
    <dbReference type="NCBI Taxonomy" id="2126436"/>
    <lineage>
        <taxon>Bacteria</taxon>
        <taxon>Bacillati</taxon>
        <taxon>Bacillota</taxon>
        <taxon>Bacilli</taxon>
        <taxon>Lactobacillales</taxon>
        <taxon>Carnobacteriaceae</taxon>
        <taxon>Carnobacterium</taxon>
    </lineage>
</organism>
<evidence type="ECO:0000313" key="1">
    <source>
        <dbReference type="EMBL" id="MFD1799374.1"/>
    </source>
</evidence>
<sequence>MSGRKFKVLENNKKNFTKNEIEDRKVIQDKASDGLKSLQKSAPNHLNPIARYEYERVWEDLQTLPVKNLDRAVLEMYCTWYAIYREAEKDVKENGIFMEANYLEEITEKDGTKRKELITYTDKSKKNPSVSVMNDASSNIMRCASNLGLTVDSRMRIYTPPKEEKKQTLADLFG</sequence>
<name>A0ABW4NMH3_9LACT</name>
<dbReference type="EMBL" id="JBHUFF010000013">
    <property type="protein sequence ID" value="MFD1799374.1"/>
    <property type="molecule type" value="Genomic_DNA"/>
</dbReference>